<sequence>MITKLGYSIFRRIISVYLLRKMCLVGLTLPFLASVSTSLVVAAENENANAPYEIGLWGDLPYSAEQEVGVKALIDDMNSQKLAFTVHDGDLKAGSNSRCDDVVYTNALAYFNALEAPAAFTPGDNDWTDCDRPSNGGFNSLERLDYERKIFFSTNYSLGQRRLAQEVQTVPLCLGVNGPVSCAENRRWTVGRVTYVTLNIQGSCNNLCDTAPSQQEYAARNAANIAWMKETFKVAKDRNSAAVMLISQASPGWDLADPTRAPLRNPRTLVETDGQPDGFKDFLLALRDEVIAFRKPVAYVHGDSHYFRIDKPFLDAQGRRLENFTRIETFGDNQGNGTNDVQWLKVNVDPRNREVFSYQPQIVPSNRVAVPVP</sequence>
<organism evidence="1 2">
    <name type="scientific">Nostoc paludosum FACHB-159</name>
    <dbReference type="NCBI Taxonomy" id="2692908"/>
    <lineage>
        <taxon>Bacteria</taxon>
        <taxon>Bacillati</taxon>
        <taxon>Cyanobacteriota</taxon>
        <taxon>Cyanophyceae</taxon>
        <taxon>Nostocales</taxon>
        <taxon>Nostocaceae</taxon>
        <taxon>Nostoc</taxon>
    </lineage>
</organism>
<evidence type="ECO:0008006" key="3">
    <source>
        <dbReference type="Google" id="ProtNLM"/>
    </source>
</evidence>
<proteinExistence type="predicted"/>
<keyword evidence="2" id="KW-1185">Reference proteome</keyword>
<dbReference type="InterPro" id="IPR029052">
    <property type="entry name" value="Metallo-depent_PP-like"/>
</dbReference>
<gene>
    <name evidence="1" type="ORF">H6H03_39725</name>
</gene>
<protein>
    <recommendedName>
        <fullName evidence="3">Calcineurin-like phosphoesterase domain-containing protein</fullName>
    </recommendedName>
</protein>
<dbReference type="EMBL" id="JACJTU010000134">
    <property type="protein sequence ID" value="MBD2739892.1"/>
    <property type="molecule type" value="Genomic_DNA"/>
</dbReference>
<comment type="caution">
    <text evidence="1">The sequence shown here is derived from an EMBL/GenBank/DDBJ whole genome shotgun (WGS) entry which is preliminary data.</text>
</comment>
<dbReference type="Proteomes" id="UP000637383">
    <property type="component" value="Unassembled WGS sequence"/>
</dbReference>
<accession>A0ABR8KJZ1</accession>
<name>A0ABR8KJZ1_9NOSO</name>
<evidence type="ECO:0000313" key="1">
    <source>
        <dbReference type="EMBL" id="MBD2739892.1"/>
    </source>
</evidence>
<evidence type="ECO:0000313" key="2">
    <source>
        <dbReference type="Proteomes" id="UP000637383"/>
    </source>
</evidence>
<reference evidence="1 2" key="1">
    <citation type="journal article" date="2020" name="ISME J.">
        <title>Comparative genomics reveals insights into cyanobacterial evolution and habitat adaptation.</title>
        <authorList>
            <person name="Chen M.Y."/>
            <person name="Teng W.K."/>
            <person name="Zhao L."/>
            <person name="Hu C.X."/>
            <person name="Zhou Y.K."/>
            <person name="Han B.P."/>
            <person name="Song L.R."/>
            <person name="Shu W.S."/>
        </authorList>
    </citation>
    <scope>NUCLEOTIDE SEQUENCE [LARGE SCALE GENOMIC DNA]</scope>
    <source>
        <strain evidence="1 2">FACHB-159</strain>
    </source>
</reference>
<dbReference type="SUPFAM" id="SSF56300">
    <property type="entry name" value="Metallo-dependent phosphatases"/>
    <property type="match status" value="1"/>
</dbReference>